<reference evidence="1 2" key="1">
    <citation type="submission" date="2020-10" db="EMBL/GenBank/DDBJ databases">
        <title>Connecting structure to function with the recovery of over 1000 high-quality activated sludge metagenome-assembled genomes encoding full-length rRNA genes using long-read sequencing.</title>
        <authorList>
            <person name="Singleton C.M."/>
            <person name="Petriglieri F."/>
            <person name="Kristensen J.M."/>
            <person name="Kirkegaard R.H."/>
            <person name="Michaelsen T.Y."/>
            <person name="Andersen M.H."/>
            <person name="Karst S.M."/>
            <person name="Dueholm M.S."/>
            <person name="Nielsen P.H."/>
            <person name="Albertsen M."/>
        </authorList>
    </citation>
    <scope>NUCLEOTIDE SEQUENCE [LARGE SCALE GENOMIC DNA]</scope>
    <source>
        <strain evidence="1">EsbW_18-Q3-R4-48_BATAC.463</strain>
    </source>
</reference>
<dbReference type="EMBL" id="JADJMS010000047">
    <property type="protein sequence ID" value="MBK7417039.1"/>
    <property type="molecule type" value="Genomic_DNA"/>
</dbReference>
<proteinExistence type="predicted"/>
<dbReference type="Proteomes" id="UP000739411">
    <property type="component" value="Unassembled WGS sequence"/>
</dbReference>
<dbReference type="AlphaFoldDB" id="A0A935K2G9"/>
<evidence type="ECO:0000313" key="2">
    <source>
        <dbReference type="Proteomes" id="UP000739411"/>
    </source>
</evidence>
<gene>
    <name evidence="1" type="ORF">IPJ38_19985</name>
</gene>
<dbReference type="PANTHER" id="PTHR39166">
    <property type="entry name" value="BLL1166 PROTEIN"/>
    <property type="match status" value="1"/>
</dbReference>
<evidence type="ECO:0000313" key="1">
    <source>
        <dbReference type="EMBL" id="MBK7417039.1"/>
    </source>
</evidence>
<dbReference type="InterPro" id="IPR009267">
    <property type="entry name" value="NTP_transf_6"/>
</dbReference>
<accession>A0A935K2G9</accession>
<name>A0A935K2G9_9RHOO</name>
<sequence>MAIFRGYVIDPYNPSFHPLARRCPGGGPIKRVGGKVAPFRSLQEGGASWPELATAVGVFLDNDNVLHVVAPHGLGDLFAMRVRRNPASVSPHVYHQRLAEKRWSERWPLLEVVPC</sequence>
<dbReference type="Pfam" id="PF06042">
    <property type="entry name" value="NTP_transf_6"/>
    <property type="match status" value="1"/>
</dbReference>
<comment type="caution">
    <text evidence="1">The sequence shown here is derived from an EMBL/GenBank/DDBJ whole genome shotgun (WGS) entry which is preliminary data.</text>
</comment>
<protein>
    <submittedName>
        <fullName evidence="1">Nucleotidyltransferase family protein</fullName>
    </submittedName>
</protein>
<organism evidence="1 2">
    <name type="scientific">Candidatus Dechloromonas phosphorivorans</name>
    <dbReference type="NCBI Taxonomy" id="2899244"/>
    <lineage>
        <taxon>Bacteria</taxon>
        <taxon>Pseudomonadati</taxon>
        <taxon>Pseudomonadota</taxon>
        <taxon>Betaproteobacteria</taxon>
        <taxon>Rhodocyclales</taxon>
        <taxon>Azonexaceae</taxon>
        <taxon>Dechloromonas</taxon>
    </lineage>
</organism>
<dbReference type="PANTHER" id="PTHR39166:SF1">
    <property type="entry name" value="BLL1166 PROTEIN"/>
    <property type="match status" value="1"/>
</dbReference>